<evidence type="ECO:0000313" key="3">
    <source>
        <dbReference type="Proteomes" id="UP001287286"/>
    </source>
</evidence>
<gene>
    <name evidence="2" type="ORF">Purlil1_10003</name>
</gene>
<dbReference type="Proteomes" id="UP001287286">
    <property type="component" value="Unassembled WGS sequence"/>
</dbReference>
<accession>A0ABR0BNQ0</accession>
<feature type="compositionally biased region" description="Basic residues" evidence="1">
    <location>
        <begin position="12"/>
        <end position="23"/>
    </location>
</feature>
<protein>
    <submittedName>
        <fullName evidence="2">Uncharacterized protein</fullName>
    </submittedName>
</protein>
<evidence type="ECO:0000256" key="1">
    <source>
        <dbReference type="SAM" id="MobiDB-lite"/>
    </source>
</evidence>
<name>A0ABR0BNQ0_PURLI</name>
<dbReference type="EMBL" id="JAWRVI010000048">
    <property type="protein sequence ID" value="KAK4084968.1"/>
    <property type="molecule type" value="Genomic_DNA"/>
</dbReference>
<comment type="caution">
    <text evidence="2">The sequence shown here is derived from an EMBL/GenBank/DDBJ whole genome shotgun (WGS) entry which is preliminary data.</text>
</comment>
<keyword evidence="3" id="KW-1185">Reference proteome</keyword>
<proteinExistence type="predicted"/>
<feature type="region of interest" description="Disordered" evidence="1">
    <location>
        <begin position="125"/>
        <end position="161"/>
    </location>
</feature>
<organism evidence="2 3">
    <name type="scientific">Purpureocillium lilacinum</name>
    <name type="common">Paecilomyces lilacinus</name>
    <dbReference type="NCBI Taxonomy" id="33203"/>
    <lineage>
        <taxon>Eukaryota</taxon>
        <taxon>Fungi</taxon>
        <taxon>Dikarya</taxon>
        <taxon>Ascomycota</taxon>
        <taxon>Pezizomycotina</taxon>
        <taxon>Sordariomycetes</taxon>
        <taxon>Hypocreomycetidae</taxon>
        <taxon>Hypocreales</taxon>
        <taxon>Ophiocordycipitaceae</taxon>
        <taxon>Purpureocillium</taxon>
    </lineage>
</organism>
<feature type="compositionally biased region" description="Basic residues" evidence="1">
    <location>
        <begin position="130"/>
        <end position="144"/>
    </location>
</feature>
<feature type="region of interest" description="Disordered" evidence="1">
    <location>
        <begin position="1"/>
        <end position="23"/>
    </location>
</feature>
<sequence length="161" mass="17472">MPGVEEQTPGGTHHRVRRPALRKAIPHAVRASLGLPPPSPPPARPRPVRDDRYVRAMALVGVFPPARSFVRWLQARVWSAGSKSSSSSGTFGMCDTHTRTHGCGVGLAMEADGWLGWPDGWQGVSNGRNNLKRGSRMKQQRRSKQQPAAVAATARGPSRLL</sequence>
<evidence type="ECO:0000313" key="2">
    <source>
        <dbReference type="EMBL" id="KAK4084968.1"/>
    </source>
</evidence>
<reference evidence="2 3" key="1">
    <citation type="journal article" date="2024" name="Microbiol. Resour. Announc.">
        <title>Genome annotations for the ascomycete fungi Trichoderma harzianum, Trichoderma aggressivum, and Purpureocillium lilacinum.</title>
        <authorList>
            <person name="Beijen E.P.W."/>
            <person name="Ohm R.A."/>
        </authorList>
    </citation>
    <scope>NUCLEOTIDE SEQUENCE [LARGE SCALE GENOMIC DNA]</scope>
    <source>
        <strain evidence="2 3">CBS 150709</strain>
    </source>
</reference>